<dbReference type="InterPro" id="IPR032710">
    <property type="entry name" value="NTF2-like_dom_sf"/>
</dbReference>
<evidence type="ECO:0000256" key="1">
    <source>
        <dbReference type="HAMAP-Rule" id="MF_00612"/>
    </source>
</evidence>
<organism evidence="3 5">
    <name type="scientific">Clavibacter michiganensis subsp. insidiosus</name>
    <dbReference type="NCBI Taxonomy" id="33014"/>
    <lineage>
        <taxon>Bacteria</taxon>
        <taxon>Bacillati</taxon>
        <taxon>Actinomycetota</taxon>
        <taxon>Actinomycetes</taxon>
        <taxon>Micrococcales</taxon>
        <taxon>Microbacteriaceae</taxon>
        <taxon>Clavibacter</taxon>
    </lineage>
</organism>
<accession>A0A0D5CHN4</accession>
<dbReference type="HAMAP" id="MF_00612">
    <property type="entry name" value="UPF0225"/>
    <property type="match status" value="1"/>
</dbReference>
<feature type="domain" description="YchJ-like middle NTF2-like" evidence="2">
    <location>
        <begin position="43"/>
        <end position="137"/>
    </location>
</feature>
<dbReference type="AlphaFoldDB" id="A0A0D5CHN4"/>
<evidence type="ECO:0000259" key="2">
    <source>
        <dbReference type="Pfam" id="PF17775"/>
    </source>
</evidence>
<evidence type="ECO:0000313" key="6">
    <source>
        <dbReference type="Proteomes" id="UP000266634"/>
    </source>
</evidence>
<name>A0A0D5CHN4_9MICO</name>
<dbReference type="PATRIC" id="fig|33014.5.peg.1738"/>
<dbReference type="Proteomes" id="UP000032604">
    <property type="component" value="Chromosome"/>
</dbReference>
<dbReference type="Gene3D" id="3.10.450.50">
    <property type="match status" value="1"/>
</dbReference>
<proteinExistence type="inferred from homology"/>
<gene>
    <name evidence="4" type="ORF">DZF93_04815</name>
    <name evidence="3" type="ORF">VO01_08395</name>
</gene>
<dbReference type="OrthoDB" id="21421at2"/>
<evidence type="ECO:0000313" key="3">
    <source>
        <dbReference type="EMBL" id="AJW79148.1"/>
    </source>
</evidence>
<dbReference type="Proteomes" id="UP000266634">
    <property type="component" value="Unassembled WGS sequence"/>
</dbReference>
<dbReference type="InterPro" id="IPR048469">
    <property type="entry name" value="YchJ-like_M"/>
</dbReference>
<dbReference type="SUPFAM" id="SSF54427">
    <property type="entry name" value="NTF2-like"/>
    <property type="match status" value="1"/>
</dbReference>
<reference evidence="3 5" key="1">
    <citation type="journal article" date="2015" name="Genome Announc.">
        <title>Complete Genome Sequence of Clavibacter michiganensis subsp. insidiosus R1-1 Using PacBio Single-Molecule Real-Time Technology.</title>
        <authorList>
            <person name="Lu Y."/>
            <person name="Samac D.A."/>
            <person name="Glazebrook J."/>
            <person name="Ishimaru C.A."/>
        </authorList>
    </citation>
    <scope>NUCLEOTIDE SEQUENCE [LARGE SCALE GENOMIC DNA]</scope>
    <source>
        <strain evidence="3 5">R1-1</strain>
    </source>
</reference>
<dbReference type="EMBL" id="QWEA01000116">
    <property type="protein sequence ID" value="RIJ43911.1"/>
    <property type="molecule type" value="Genomic_DNA"/>
</dbReference>
<sequence>MTRLSPDAPLSTPDDDAWCPCTSGDPYGACCGPLHRGDAEAPTAERLMRSRFSAYARGDASYLARSWHPSTRPAEIDLDPSVRWFRLTIHRTALGGPDDATGVVDFEAAFRHDGERGSQREASRFVRQAGSWVYLDAL</sequence>
<dbReference type="Pfam" id="PF17775">
    <property type="entry name" value="YchJ_M-like"/>
    <property type="match status" value="1"/>
</dbReference>
<evidence type="ECO:0000313" key="4">
    <source>
        <dbReference type="EMBL" id="RIJ43911.1"/>
    </source>
</evidence>
<dbReference type="HOGENOM" id="CLU_099590_2_0_11"/>
<dbReference type="EMBL" id="CP011043">
    <property type="protein sequence ID" value="AJW79148.1"/>
    <property type="molecule type" value="Genomic_DNA"/>
</dbReference>
<dbReference type="RefSeq" id="WP_045528226.1">
    <property type="nucleotide sequence ID" value="NZ_CP011043.1"/>
</dbReference>
<protein>
    <recommendedName>
        <fullName evidence="1">UPF0225 protein DZF93_04815</fullName>
    </recommendedName>
</protein>
<dbReference type="InterPro" id="IPR023006">
    <property type="entry name" value="YchJ-like"/>
</dbReference>
<comment type="similarity">
    <text evidence="1">Belongs to the UPF0225 family.</text>
</comment>
<reference evidence="4 6" key="2">
    <citation type="submission" date="2018-08" db="EMBL/GenBank/DDBJ databases">
        <title>Genome Sequence of Clavibacter michiganensis Subspecies type strains, and the Atypical Peach-Colored Strains Isolated from Tomato.</title>
        <authorList>
            <person name="Osdaghi E."/>
            <person name="Portier P."/>
            <person name="Briand M."/>
            <person name="Jacques M.-A."/>
        </authorList>
    </citation>
    <scope>NUCLEOTIDE SEQUENCE [LARGE SCALE GENOMIC DNA]</scope>
    <source>
        <strain evidence="4 6">CFBP 6488</strain>
    </source>
</reference>
<dbReference type="KEGG" id="cmh:VO01_08395"/>
<evidence type="ECO:0000313" key="5">
    <source>
        <dbReference type="Proteomes" id="UP000032604"/>
    </source>
</evidence>